<reference evidence="2" key="1">
    <citation type="submission" date="2021-02" db="EMBL/GenBank/DDBJ databases">
        <authorList>
            <person name="Nowell W R."/>
        </authorList>
    </citation>
    <scope>NUCLEOTIDE SEQUENCE</scope>
</reference>
<keyword evidence="3" id="KW-1185">Reference proteome</keyword>
<name>A0A821CQU1_9BILA</name>
<comment type="caution">
    <text evidence="2">The sequence shown here is derived from an EMBL/GenBank/DDBJ whole genome shotgun (WGS) entry which is preliminary data.</text>
</comment>
<feature type="compositionally biased region" description="Low complexity" evidence="1">
    <location>
        <begin position="111"/>
        <end position="123"/>
    </location>
</feature>
<evidence type="ECO:0000313" key="3">
    <source>
        <dbReference type="Proteomes" id="UP000663873"/>
    </source>
</evidence>
<gene>
    <name evidence="2" type="ORF">UJA718_LOCUS31532</name>
</gene>
<feature type="non-terminal residue" evidence="2">
    <location>
        <position position="653"/>
    </location>
</feature>
<protein>
    <submittedName>
        <fullName evidence="2">Uncharacterized protein</fullName>
    </submittedName>
</protein>
<dbReference type="Proteomes" id="UP000663873">
    <property type="component" value="Unassembled WGS sequence"/>
</dbReference>
<dbReference type="EMBL" id="CAJOBP010025631">
    <property type="protein sequence ID" value="CAF4610760.1"/>
    <property type="molecule type" value="Genomic_DNA"/>
</dbReference>
<evidence type="ECO:0000313" key="2">
    <source>
        <dbReference type="EMBL" id="CAF4610760.1"/>
    </source>
</evidence>
<accession>A0A821CQU1</accession>
<feature type="region of interest" description="Disordered" evidence="1">
    <location>
        <begin position="108"/>
        <end position="136"/>
    </location>
</feature>
<sequence>ISSWPPVPDDVVAIDVQYENDEKIRLSQSQVSDRSARVIPILVTSNLIEKTNVTSNNLPRISTNEKNPLTPNNSHPVNQSKWLQNHIDKSDVQTNTTSSRVNTLRSIFEQSNASSSGSSTSASPMNQRRRIESEESLAKYGDEIRFRTKDLKTSMIHRAEPARIIPCETGSSVRNTKDDQSTSPFTLDQIQEITGKQLKGLNDAGQYLQDGHTWQWNEIFWLSLTNSQRDQLKTLEYELHKNKHDTRLSSSLDDTKPYKSTINVTGAGAWQQQNSSTGFTKYSRLHTINETHPAVSVLDASPSKLNSQDSINQKTELQRETIEKSSSAPVHQAQIDPLSYEQFIYDYLTTHGKHLRSNNNSLILSIDDQQIYLPSSYDPSNLTKHLYIDQDLIPFETVTNQLVIFVYGEPILLPVDRWSFYRKKYQNAQWIRTLKRINQNIPSQLISTIEQWLAAHTTLTLDTHTIDVDGLTIPLKGALGLQLHETQQLEINYWNELFNYLIRMGYVSYDMNEKIVSIANSELDVRRVLIARSLELIERVARYLRTLNNIHVENDDLFLTENFVLPKEYILPLLMKYDQEKNFSANELAALLLEISYIVEDETNQNIILTFNNQTLEVIHYENHMDTLIQWLNGLNQQKSIEITEQNDIFIHA</sequence>
<organism evidence="2 3">
    <name type="scientific">Rotaria socialis</name>
    <dbReference type="NCBI Taxonomy" id="392032"/>
    <lineage>
        <taxon>Eukaryota</taxon>
        <taxon>Metazoa</taxon>
        <taxon>Spiralia</taxon>
        <taxon>Gnathifera</taxon>
        <taxon>Rotifera</taxon>
        <taxon>Eurotatoria</taxon>
        <taxon>Bdelloidea</taxon>
        <taxon>Philodinida</taxon>
        <taxon>Philodinidae</taxon>
        <taxon>Rotaria</taxon>
    </lineage>
</organism>
<dbReference type="AlphaFoldDB" id="A0A821CQU1"/>
<evidence type="ECO:0000256" key="1">
    <source>
        <dbReference type="SAM" id="MobiDB-lite"/>
    </source>
</evidence>
<feature type="non-terminal residue" evidence="2">
    <location>
        <position position="1"/>
    </location>
</feature>
<proteinExistence type="predicted"/>